<keyword evidence="5" id="KW-1185">Reference proteome</keyword>
<keyword evidence="2" id="KW-1133">Transmembrane helix</keyword>
<proteinExistence type="predicted"/>
<evidence type="ECO:0000256" key="2">
    <source>
        <dbReference type="SAM" id="Phobius"/>
    </source>
</evidence>
<protein>
    <recommendedName>
        <fullName evidence="3">Late embryogenesis abundant protein LEA-2 subgroup domain-containing protein</fullName>
    </recommendedName>
</protein>
<feature type="region of interest" description="Disordered" evidence="1">
    <location>
        <begin position="1"/>
        <end position="28"/>
    </location>
</feature>
<feature type="domain" description="Late embryogenesis abundant protein LEA-2 subgroup" evidence="3">
    <location>
        <begin position="94"/>
        <end position="193"/>
    </location>
</feature>
<dbReference type="SUPFAM" id="SSF117070">
    <property type="entry name" value="LEA14-like"/>
    <property type="match status" value="1"/>
</dbReference>
<evidence type="ECO:0000256" key="1">
    <source>
        <dbReference type="SAM" id="MobiDB-lite"/>
    </source>
</evidence>
<dbReference type="Pfam" id="PF03168">
    <property type="entry name" value="LEA_2"/>
    <property type="match status" value="1"/>
</dbReference>
<dbReference type="InterPro" id="IPR055301">
    <property type="entry name" value="Lea14-like_2"/>
</dbReference>
<dbReference type="Gene3D" id="2.60.40.1820">
    <property type="match status" value="1"/>
</dbReference>
<reference evidence="4 5" key="1">
    <citation type="submission" date="2019-09" db="EMBL/GenBank/DDBJ databases">
        <title>A chromosome-level genome assembly of the Chinese tupelo Nyssa sinensis.</title>
        <authorList>
            <person name="Yang X."/>
            <person name="Kang M."/>
            <person name="Yang Y."/>
            <person name="Xiong H."/>
            <person name="Wang M."/>
            <person name="Zhang Z."/>
            <person name="Wang Z."/>
            <person name="Wu H."/>
            <person name="Ma T."/>
            <person name="Liu J."/>
            <person name="Xi Z."/>
        </authorList>
    </citation>
    <scope>NUCLEOTIDE SEQUENCE [LARGE SCALE GENOMIC DNA]</scope>
    <source>
        <strain evidence="4">J267</strain>
        <tissue evidence="4">Leaf</tissue>
    </source>
</reference>
<evidence type="ECO:0000259" key="3">
    <source>
        <dbReference type="Pfam" id="PF03168"/>
    </source>
</evidence>
<dbReference type="EMBL" id="CM018049">
    <property type="protein sequence ID" value="KAA8520690.1"/>
    <property type="molecule type" value="Genomic_DNA"/>
</dbReference>
<evidence type="ECO:0000313" key="5">
    <source>
        <dbReference type="Proteomes" id="UP000325577"/>
    </source>
</evidence>
<dbReference type="InterPro" id="IPR004864">
    <property type="entry name" value="LEA_2"/>
</dbReference>
<gene>
    <name evidence="4" type="ORF">F0562_015038</name>
</gene>
<keyword evidence="2" id="KW-0472">Membrane</keyword>
<dbReference type="AlphaFoldDB" id="A0A5J4ZQG7"/>
<keyword evidence="2" id="KW-0812">Transmembrane</keyword>
<organism evidence="4 5">
    <name type="scientific">Nyssa sinensis</name>
    <dbReference type="NCBI Taxonomy" id="561372"/>
    <lineage>
        <taxon>Eukaryota</taxon>
        <taxon>Viridiplantae</taxon>
        <taxon>Streptophyta</taxon>
        <taxon>Embryophyta</taxon>
        <taxon>Tracheophyta</taxon>
        <taxon>Spermatophyta</taxon>
        <taxon>Magnoliopsida</taxon>
        <taxon>eudicotyledons</taxon>
        <taxon>Gunneridae</taxon>
        <taxon>Pentapetalae</taxon>
        <taxon>asterids</taxon>
        <taxon>Cornales</taxon>
        <taxon>Nyssaceae</taxon>
        <taxon>Nyssa</taxon>
    </lineage>
</organism>
<sequence length="215" mass="23942">MDEKQAYPFAPASVHPRSDEESAMSPSDEELRRKKKLKLYAYIAAFAVFQTIIILVFALTVMRIKTPAVRIRSVIVQNLNVGTASYNMTLTAEVTVRNKNFGEYKYDNSTLSINYGDVIVGDGIIQKGNAKAKKTRRMNVTMEVNSNGVSDASRVTSDINSGILVFNSHATLRGKVHLLKVMKKRKTIEMNCTMALNLTSSTIQDLNCQSVRKCP</sequence>
<dbReference type="Proteomes" id="UP000325577">
    <property type="component" value="Linkage Group LG6"/>
</dbReference>
<dbReference type="PANTHER" id="PTHR31852">
    <property type="entry name" value="LATE EMBRYOGENESIS ABUNDANT (LEA) HYDROXYPROLINE-RICH GLYCOPROTEIN FAMILY"/>
    <property type="match status" value="1"/>
</dbReference>
<evidence type="ECO:0000313" key="4">
    <source>
        <dbReference type="EMBL" id="KAA8520690.1"/>
    </source>
</evidence>
<accession>A0A5J4ZQG7</accession>
<name>A0A5J4ZQG7_9ASTE</name>
<dbReference type="OrthoDB" id="1894389at2759"/>
<feature type="transmembrane region" description="Helical" evidence="2">
    <location>
        <begin position="39"/>
        <end position="62"/>
    </location>
</feature>